<accession>A0A4S8QCG3</accession>
<evidence type="ECO:0000313" key="2">
    <source>
        <dbReference type="EMBL" id="THV41271.1"/>
    </source>
</evidence>
<keyword evidence="1" id="KW-0472">Membrane</keyword>
<keyword evidence="3" id="KW-1185">Reference proteome</keyword>
<feature type="transmembrane region" description="Helical" evidence="1">
    <location>
        <begin position="61"/>
        <end position="78"/>
    </location>
</feature>
<gene>
    <name evidence="2" type="ORF">FAB82_12690</name>
</gene>
<protein>
    <submittedName>
        <fullName evidence="2">Uncharacterized protein</fullName>
    </submittedName>
</protein>
<comment type="caution">
    <text evidence="2">The sequence shown here is derived from an EMBL/GenBank/DDBJ whole genome shotgun (WGS) entry which is preliminary data.</text>
</comment>
<keyword evidence="1" id="KW-1133">Transmembrane helix</keyword>
<evidence type="ECO:0000313" key="3">
    <source>
        <dbReference type="Proteomes" id="UP000308760"/>
    </source>
</evidence>
<dbReference type="RefSeq" id="WP_136534903.1">
    <property type="nucleotide sequence ID" value="NZ_STGY01000047.1"/>
</dbReference>
<dbReference type="OrthoDB" id="5191148at2"/>
<reference evidence="2 3" key="2">
    <citation type="submission" date="2019-05" db="EMBL/GenBank/DDBJ databases">
        <title>Glycomyces buryatensis sp. nov.</title>
        <authorList>
            <person name="Nikitina E."/>
        </authorList>
    </citation>
    <scope>NUCLEOTIDE SEQUENCE [LARGE SCALE GENOMIC DNA]</scope>
    <source>
        <strain evidence="2 3">18</strain>
    </source>
</reference>
<sequence>MPKPLPGKSSEIVVADRVRLGDLLWFAAAAAGVVATPWILIDSSDETVEYRDANGFEGETVAVIPLAALLFLTFAWVATKAYHLLRGPAAGRFGPDGVRLYPEGIRSLRIREDTPAAEAPWDEVKRLVLWHRREKLLFFIPGWRTQLGLEKTIDYYAITAKEPTEKQRTSADHRKDGSPVRLGHMLLSRSVEFHPRGARSVADAVAAFAPHIEVVDERRHGVSRVIEPQSGRSRRNHY</sequence>
<name>A0A4S8QCG3_9ACTN</name>
<evidence type="ECO:0000256" key="1">
    <source>
        <dbReference type="SAM" id="Phobius"/>
    </source>
</evidence>
<reference evidence="3" key="1">
    <citation type="submission" date="2019-04" db="EMBL/GenBank/DDBJ databases">
        <title>Nocardioides xinjiangensis sp. nov.</title>
        <authorList>
            <person name="Liu S."/>
        </authorList>
    </citation>
    <scope>NUCLEOTIDE SEQUENCE [LARGE SCALE GENOMIC DNA]</scope>
    <source>
        <strain evidence="3">18</strain>
    </source>
</reference>
<feature type="transmembrane region" description="Helical" evidence="1">
    <location>
        <begin position="20"/>
        <end position="41"/>
    </location>
</feature>
<dbReference type="AlphaFoldDB" id="A0A4S8QCG3"/>
<proteinExistence type="predicted"/>
<dbReference type="EMBL" id="STGY01000047">
    <property type="protein sequence ID" value="THV41271.1"/>
    <property type="molecule type" value="Genomic_DNA"/>
</dbReference>
<dbReference type="Proteomes" id="UP000308760">
    <property type="component" value="Unassembled WGS sequence"/>
</dbReference>
<organism evidence="2 3">
    <name type="scientific">Glycomyces buryatensis</name>
    <dbReference type="NCBI Taxonomy" id="2570927"/>
    <lineage>
        <taxon>Bacteria</taxon>
        <taxon>Bacillati</taxon>
        <taxon>Actinomycetota</taxon>
        <taxon>Actinomycetes</taxon>
        <taxon>Glycomycetales</taxon>
        <taxon>Glycomycetaceae</taxon>
        <taxon>Glycomyces</taxon>
    </lineage>
</organism>
<keyword evidence="1" id="KW-0812">Transmembrane</keyword>